<evidence type="ECO:0000256" key="1">
    <source>
        <dbReference type="ARBA" id="ARBA00010479"/>
    </source>
</evidence>
<evidence type="ECO:0000256" key="5">
    <source>
        <dbReference type="ARBA" id="ARBA00055308"/>
    </source>
</evidence>
<organism evidence="7 8">
    <name type="scientific">Monodelphis domestica</name>
    <name type="common">Gray short-tailed opossum</name>
    <dbReference type="NCBI Taxonomy" id="13616"/>
    <lineage>
        <taxon>Eukaryota</taxon>
        <taxon>Metazoa</taxon>
        <taxon>Chordata</taxon>
        <taxon>Craniata</taxon>
        <taxon>Vertebrata</taxon>
        <taxon>Euteleostomi</taxon>
        <taxon>Mammalia</taxon>
        <taxon>Metatheria</taxon>
        <taxon>Didelphimorphia</taxon>
        <taxon>Didelphidae</taxon>
        <taxon>Monodelphis</taxon>
    </lineage>
</organism>
<dbReference type="FunCoup" id="F7GFM4">
    <property type="interactions" value="3"/>
</dbReference>
<dbReference type="GO" id="GO:0007028">
    <property type="term" value="P:cytoplasm organization"/>
    <property type="evidence" value="ECO:0007669"/>
    <property type="project" value="Ensembl"/>
</dbReference>
<dbReference type="GeneTree" id="ENSGT00950000183119"/>
<dbReference type="GO" id="GO:0007015">
    <property type="term" value="P:actin filament organization"/>
    <property type="evidence" value="ECO:0007669"/>
    <property type="project" value="Ensembl"/>
</dbReference>
<accession>F7GFM4</accession>
<dbReference type="HOGENOM" id="CLU_045161_0_0_1"/>
<dbReference type="STRING" id="13616.ENSMODP00000022297"/>
<dbReference type="InterPro" id="IPR037282">
    <property type="entry name" value="CapZ_alpha/beta"/>
</dbReference>
<comment type="function">
    <text evidence="5">F-actin-capping proteins bind in a Ca(2+)-independent manner to the fast growing ends of actin filaments (barbed end) thereby blocking the exchange of subunits at these ends. Unlike other capping proteins (such as gelsolin and severin), these proteins do not sever actin filaments. May play a role in the morphogenesis of spermatid.</text>
</comment>
<dbReference type="InterPro" id="IPR017865">
    <property type="entry name" value="F-actin_cap_asu_CS"/>
</dbReference>
<dbReference type="GO" id="GO:0051016">
    <property type="term" value="P:barbed-end actin filament capping"/>
    <property type="evidence" value="ECO:0000318"/>
    <property type="project" value="GO_Central"/>
</dbReference>
<dbReference type="GO" id="GO:0007286">
    <property type="term" value="P:spermatid development"/>
    <property type="evidence" value="ECO:0007669"/>
    <property type="project" value="Ensembl"/>
</dbReference>
<evidence type="ECO:0000256" key="4">
    <source>
        <dbReference type="ARBA" id="ARBA00023203"/>
    </source>
</evidence>
<keyword evidence="8" id="KW-1185">Reference proteome</keyword>
<sequence>TMMNIRNKVSDKKKERAIQNLLTQAPPGEFRKSFDDLSLLVQDEKLMRQQGEWAGNKYCKKYFVPLNIDGHQVLLAHHNELGDQRFFDSHSRLSFKFDVLENQLKDIESHGVLRNEAECLRMVVSYALKIYVSNHFPSGNCNVLRKTIKNKEFLIACIEDHHYKVSNFWNGLWKSKWIFSVTPFLTQVIGSIYVKAHFFKHINFHLDISKDVQDCLDVVNQAQLALGFAKFVEEQENKFQAAVLEELQDLTIVLKKTLRRDLPVTRTYIDWQRIVNDMKLVMYPVHGYISYSKNALCNWIT</sequence>
<dbReference type="GO" id="GO:0051015">
    <property type="term" value="F:actin filament binding"/>
    <property type="evidence" value="ECO:0000318"/>
    <property type="project" value="GO_Central"/>
</dbReference>
<dbReference type="Gene3D" id="3.30.1140.60">
    <property type="entry name" value="F-actin capping protein, alpha subunit"/>
    <property type="match status" value="1"/>
</dbReference>
<dbReference type="GO" id="GO:0008290">
    <property type="term" value="C:F-actin capping protein complex"/>
    <property type="evidence" value="ECO:0000318"/>
    <property type="project" value="GO_Central"/>
</dbReference>
<dbReference type="PROSITE" id="PS00749">
    <property type="entry name" value="F_ACTIN_CAPPING_A_2"/>
    <property type="match status" value="1"/>
</dbReference>
<keyword evidence="2 6" id="KW-0117">Actin capping</keyword>
<dbReference type="GO" id="GO:0016020">
    <property type="term" value="C:membrane"/>
    <property type="evidence" value="ECO:0007669"/>
    <property type="project" value="Ensembl"/>
</dbReference>
<evidence type="ECO:0000256" key="2">
    <source>
        <dbReference type="ARBA" id="ARBA00022467"/>
    </source>
</evidence>
<dbReference type="SUPFAM" id="SSF90096">
    <property type="entry name" value="Subunits of heterodimeric actin filament capping protein Capz"/>
    <property type="match status" value="1"/>
</dbReference>
<evidence type="ECO:0000313" key="8">
    <source>
        <dbReference type="Proteomes" id="UP000002280"/>
    </source>
</evidence>
<name>F7GFM4_MONDO</name>
<reference evidence="7" key="3">
    <citation type="submission" date="2025-09" db="UniProtKB">
        <authorList>
            <consortium name="Ensembl"/>
        </authorList>
    </citation>
    <scope>IDENTIFICATION</scope>
</reference>
<dbReference type="Ensembl" id="ENSMODT00000022687.2">
    <property type="protein sequence ID" value="ENSMODP00000022297.2"/>
    <property type="gene ID" value="ENSMODG00000017885.4"/>
</dbReference>
<comment type="similarity">
    <text evidence="1 6">Belongs to the F-actin-capping protein alpha subunit family.</text>
</comment>
<dbReference type="InterPro" id="IPR042489">
    <property type="entry name" value="CapZ_alpha_1"/>
</dbReference>
<evidence type="ECO:0000313" key="7">
    <source>
        <dbReference type="Ensembl" id="ENSMODP00000022297.2"/>
    </source>
</evidence>
<dbReference type="eggNOG" id="KOG0836">
    <property type="taxonomic scope" value="Eukaryota"/>
</dbReference>
<keyword evidence="3" id="KW-0597">Phosphoprotein</keyword>
<evidence type="ECO:0000256" key="6">
    <source>
        <dbReference type="RuleBase" id="RU365077"/>
    </source>
</evidence>
<dbReference type="InParanoid" id="F7GFM4"/>
<keyword evidence="4 6" id="KW-0009">Actin-binding</keyword>
<evidence type="ECO:0000256" key="3">
    <source>
        <dbReference type="ARBA" id="ARBA00022553"/>
    </source>
</evidence>
<dbReference type="PANTHER" id="PTHR10653:SF6">
    <property type="entry name" value="F-ACTIN-CAPPING PROTEIN SUBUNIT ALPHA-3"/>
    <property type="match status" value="1"/>
</dbReference>
<dbReference type="PRINTS" id="PR00191">
    <property type="entry name" value="FACTINCAPA"/>
</dbReference>
<comment type="subunit">
    <text evidence="6">Heterodimer of an alpha and a beta subunit.</text>
</comment>
<dbReference type="InterPro" id="IPR042276">
    <property type="entry name" value="CapZ_alpha/beta_2"/>
</dbReference>
<dbReference type="AlphaFoldDB" id="F7GFM4"/>
<dbReference type="GO" id="GO:0030036">
    <property type="term" value="P:actin cytoskeleton organization"/>
    <property type="evidence" value="ECO:0000318"/>
    <property type="project" value="GO_Central"/>
</dbReference>
<gene>
    <name evidence="7" type="primary">CAPZA3</name>
</gene>
<dbReference type="Gene3D" id="3.90.1150.210">
    <property type="entry name" value="F-actin capping protein, beta subunit"/>
    <property type="match status" value="1"/>
</dbReference>
<dbReference type="GO" id="GO:0061827">
    <property type="term" value="C:sperm head"/>
    <property type="evidence" value="ECO:0007669"/>
    <property type="project" value="Ensembl"/>
</dbReference>
<protein>
    <recommendedName>
        <fullName evidence="6">F-actin-capping protein subunit alpha</fullName>
    </recommendedName>
</protein>
<dbReference type="FunFam" id="3.90.1150.210:FF:000003">
    <property type="entry name" value="F-actin-capping protein subunit alpha"/>
    <property type="match status" value="1"/>
</dbReference>
<reference evidence="7" key="2">
    <citation type="submission" date="2025-08" db="UniProtKB">
        <authorList>
            <consortium name="Ensembl"/>
        </authorList>
    </citation>
    <scope>IDENTIFICATION</scope>
</reference>
<dbReference type="Proteomes" id="UP000002280">
    <property type="component" value="Chromosome 8"/>
</dbReference>
<dbReference type="GO" id="GO:0030863">
    <property type="term" value="C:cortical cytoskeleton"/>
    <property type="evidence" value="ECO:0000318"/>
    <property type="project" value="GO_Central"/>
</dbReference>
<dbReference type="PANTHER" id="PTHR10653">
    <property type="entry name" value="F-ACTIN-CAPPING PROTEIN SUBUNIT ALPHA"/>
    <property type="match status" value="1"/>
</dbReference>
<dbReference type="Pfam" id="PF01267">
    <property type="entry name" value="F-actin_cap_A"/>
    <property type="match status" value="1"/>
</dbReference>
<dbReference type="InterPro" id="IPR002189">
    <property type="entry name" value="CapZ_alpha"/>
</dbReference>
<reference evidence="7 8" key="1">
    <citation type="journal article" date="2007" name="Nature">
        <title>Genome of the marsupial Monodelphis domestica reveals innovation in non-coding sequences.</title>
        <authorList>
            <person name="Mikkelsen T.S."/>
            <person name="Wakefield M.J."/>
            <person name="Aken B."/>
            <person name="Amemiya C.T."/>
            <person name="Chang J.L."/>
            <person name="Duke S."/>
            <person name="Garber M."/>
            <person name="Gentles A.J."/>
            <person name="Goodstadt L."/>
            <person name="Heger A."/>
            <person name="Jurka J."/>
            <person name="Kamal M."/>
            <person name="Mauceli E."/>
            <person name="Searle S.M."/>
            <person name="Sharpe T."/>
            <person name="Baker M.L."/>
            <person name="Batzer M.A."/>
            <person name="Benos P.V."/>
            <person name="Belov K."/>
            <person name="Clamp M."/>
            <person name="Cook A."/>
            <person name="Cuff J."/>
            <person name="Das R."/>
            <person name="Davidow L."/>
            <person name="Deakin J.E."/>
            <person name="Fazzari M.J."/>
            <person name="Glass J.L."/>
            <person name="Grabherr M."/>
            <person name="Greally J.M."/>
            <person name="Gu W."/>
            <person name="Hore T.A."/>
            <person name="Huttley G.A."/>
            <person name="Kleber M."/>
            <person name="Jirtle R.L."/>
            <person name="Koina E."/>
            <person name="Lee J.T."/>
            <person name="Mahony S."/>
            <person name="Marra M.A."/>
            <person name="Miller R.D."/>
            <person name="Nicholls R.D."/>
            <person name="Oda M."/>
            <person name="Papenfuss A.T."/>
            <person name="Parra Z.E."/>
            <person name="Pollock D.D."/>
            <person name="Ray D.A."/>
            <person name="Schein J.E."/>
            <person name="Speed T.P."/>
            <person name="Thompson K."/>
            <person name="VandeBerg J.L."/>
            <person name="Wade C.M."/>
            <person name="Walker J.A."/>
            <person name="Waters P.D."/>
            <person name="Webber C."/>
            <person name="Weidman J.R."/>
            <person name="Xie X."/>
            <person name="Zody M.C."/>
            <person name="Baldwin J."/>
            <person name="Abdouelleil A."/>
            <person name="Abdulkadir J."/>
            <person name="Abebe A."/>
            <person name="Abera B."/>
            <person name="Abreu J."/>
            <person name="Acer S.C."/>
            <person name="Aftuck L."/>
            <person name="Alexander A."/>
            <person name="An P."/>
            <person name="Anderson E."/>
            <person name="Anderson S."/>
            <person name="Arachi H."/>
            <person name="Azer M."/>
            <person name="Bachantsang P."/>
            <person name="Barry A."/>
            <person name="Bayul T."/>
            <person name="Berlin A."/>
            <person name="Bessette D."/>
            <person name="Bloom T."/>
            <person name="Bloom T."/>
            <person name="Boguslavskiy L."/>
            <person name="Bonnet C."/>
            <person name="Boukhgalter B."/>
            <person name="Bourzgui I."/>
            <person name="Brown A."/>
            <person name="Cahill P."/>
            <person name="Channer S."/>
            <person name="Cheshatsang Y."/>
            <person name="Chuda L."/>
            <person name="Citroen M."/>
            <person name="Collymore A."/>
            <person name="Cooke P."/>
            <person name="Costello M."/>
            <person name="D'Aco K."/>
            <person name="Daza R."/>
            <person name="De Haan G."/>
            <person name="DeGray S."/>
            <person name="DeMaso C."/>
            <person name="Dhargay N."/>
            <person name="Dooley K."/>
            <person name="Dooley E."/>
            <person name="Doricent M."/>
            <person name="Dorje P."/>
            <person name="Dorjee K."/>
            <person name="Dupes A."/>
            <person name="Elong R."/>
            <person name="Falk J."/>
            <person name="Farina A."/>
            <person name="Faro S."/>
            <person name="Ferguson D."/>
            <person name="Fisher S."/>
            <person name="Foley C.D."/>
            <person name="Franke A."/>
            <person name="Friedrich D."/>
            <person name="Gadbois L."/>
            <person name="Gearin G."/>
            <person name="Gearin C.R."/>
            <person name="Giannoukos G."/>
            <person name="Goode T."/>
            <person name="Graham J."/>
            <person name="Grandbois E."/>
            <person name="Grewal S."/>
            <person name="Gyaltsen K."/>
            <person name="Hafez N."/>
            <person name="Hagos B."/>
            <person name="Hall J."/>
            <person name="Henson C."/>
            <person name="Hollinger A."/>
            <person name="Honan T."/>
            <person name="Huard M.D."/>
            <person name="Hughes L."/>
            <person name="Hurhula B."/>
            <person name="Husby M.E."/>
            <person name="Kamat A."/>
            <person name="Kanga B."/>
            <person name="Kashin S."/>
            <person name="Khazanovich D."/>
            <person name="Kisner P."/>
            <person name="Lance K."/>
            <person name="Lara M."/>
            <person name="Lee W."/>
            <person name="Lennon N."/>
            <person name="Letendre F."/>
            <person name="LeVine R."/>
            <person name="Lipovsky A."/>
            <person name="Liu X."/>
            <person name="Liu J."/>
            <person name="Liu S."/>
            <person name="Lokyitsang T."/>
            <person name="Lokyitsang Y."/>
            <person name="Lubonja R."/>
            <person name="Lui A."/>
            <person name="MacDonald P."/>
            <person name="Magnisalis V."/>
            <person name="Maru K."/>
            <person name="Matthews C."/>
            <person name="McCusker W."/>
            <person name="McDonough S."/>
            <person name="Mehta T."/>
            <person name="Meldrim J."/>
            <person name="Meneus L."/>
            <person name="Mihai O."/>
            <person name="Mihalev A."/>
            <person name="Mihova T."/>
            <person name="Mittelman R."/>
            <person name="Mlenga V."/>
            <person name="Montmayeur A."/>
            <person name="Mulrain L."/>
            <person name="Navidi A."/>
            <person name="Naylor J."/>
            <person name="Negash T."/>
            <person name="Nguyen T."/>
            <person name="Nguyen N."/>
            <person name="Nicol R."/>
            <person name="Norbu C."/>
            <person name="Norbu N."/>
            <person name="Novod N."/>
            <person name="O'Neill B."/>
            <person name="Osman S."/>
            <person name="Markiewicz E."/>
            <person name="Oyono O.L."/>
            <person name="Patti C."/>
            <person name="Phunkhang P."/>
            <person name="Pierre F."/>
            <person name="Priest M."/>
            <person name="Raghuraman S."/>
            <person name="Rege F."/>
            <person name="Reyes R."/>
            <person name="Rise C."/>
            <person name="Rogov P."/>
            <person name="Ross K."/>
            <person name="Ryan E."/>
            <person name="Settipalli S."/>
            <person name="Shea T."/>
            <person name="Sherpa N."/>
            <person name="Shi L."/>
            <person name="Shih D."/>
            <person name="Sparrow T."/>
            <person name="Spaulding J."/>
            <person name="Stalker J."/>
            <person name="Stange-Thomann N."/>
            <person name="Stavropoulos S."/>
            <person name="Stone C."/>
            <person name="Strader C."/>
            <person name="Tesfaye S."/>
            <person name="Thomson T."/>
            <person name="Thoulutsang Y."/>
            <person name="Thoulutsang D."/>
            <person name="Topham K."/>
            <person name="Topping I."/>
            <person name="Tsamla T."/>
            <person name="Vassiliev H."/>
            <person name="Vo A."/>
            <person name="Wangchuk T."/>
            <person name="Wangdi T."/>
            <person name="Weiand M."/>
            <person name="Wilkinson J."/>
            <person name="Wilson A."/>
            <person name="Yadav S."/>
            <person name="Young G."/>
            <person name="Yu Q."/>
            <person name="Zembek L."/>
            <person name="Zhong D."/>
            <person name="Zimmer A."/>
            <person name="Zwirko Z."/>
            <person name="Jaffe D.B."/>
            <person name="Alvarez P."/>
            <person name="Brockman W."/>
            <person name="Butler J."/>
            <person name="Chin C."/>
            <person name="Gnerre S."/>
            <person name="MacCallum I."/>
            <person name="Graves J.A."/>
            <person name="Ponting C.P."/>
            <person name="Breen M."/>
            <person name="Samollow P.B."/>
            <person name="Lander E.S."/>
            <person name="Lindblad-Toh K."/>
        </authorList>
    </citation>
    <scope>NUCLEOTIDE SEQUENCE [LARGE SCALE GENOMIC DNA]</scope>
</reference>
<dbReference type="FunFam" id="3.30.1140.60:FF:000002">
    <property type="entry name" value="F-actin-capping protein subunit alpha"/>
    <property type="match status" value="1"/>
</dbReference>
<proteinExistence type="inferred from homology"/>
<dbReference type="Bgee" id="ENSMODG00000017885">
    <property type="expression patterns" value="Expressed in spermatocyte and 2 other cell types or tissues"/>
</dbReference>
<dbReference type="OMA" id="HFPAGNC"/>